<feature type="domain" description="Biotin carboxylation" evidence="13">
    <location>
        <begin position="3"/>
        <end position="475"/>
    </location>
</feature>
<keyword evidence="16" id="KW-0670">Pyruvate</keyword>
<dbReference type="Gene3D" id="3.40.50.20">
    <property type="match status" value="1"/>
</dbReference>
<dbReference type="SUPFAM" id="SSF52096">
    <property type="entry name" value="ClpP/crotonase"/>
    <property type="match status" value="2"/>
</dbReference>
<dbReference type="InterPro" id="IPR034733">
    <property type="entry name" value="AcCoA_carboxyl_beta"/>
</dbReference>
<evidence type="ECO:0000256" key="3">
    <source>
        <dbReference type="ARBA" id="ARBA00013058"/>
    </source>
</evidence>
<dbReference type="Gene3D" id="3.90.226.10">
    <property type="entry name" value="2-enoyl-CoA Hydratase, Chain A, domain 1"/>
    <property type="match status" value="2"/>
</dbReference>
<dbReference type="GO" id="GO:0046872">
    <property type="term" value="F:metal ion binding"/>
    <property type="evidence" value="ECO:0007669"/>
    <property type="project" value="InterPro"/>
</dbReference>
<dbReference type="PROSITE" id="PS50975">
    <property type="entry name" value="ATP_GRASP"/>
    <property type="match status" value="1"/>
</dbReference>
<dbReference type="PROSITE" id="PS00188">
    <property type="entry name" value="BIOTIN"/>
    <property type="match status" value="1"/>
</dbReference>
<keyword evidence="8" id="KW-0511">Multifunctional enzyme</keyword>
<dbReference type="SMART" id="SM00878">
    <property type="entry name" value="Biotin_carb_C"/>
    <property type="match status" value="1"/>
</dbReference>
<dbReference type="PROSITE" id="PS00867">
    <property type="entry name" value="CPSASE_2"/>
    <property type="match status" value="1"/>
</dbReference>
<evidence type="ECO:0000313" key="16">
    <source>
        <dbReference type="EMBL" id="GIH96977.1"/>
    </source>
</evidence>
<dbReference type="InterPro" id="IPR051602">
    <property type="entry name" value="ACC_Biotin_Carboxylase"/>
</dbReference>
<dbReference type="Gene3D" id="3.30.470.20">
    <property type="entry name" value="ATP-grasp fold, B domain"/>
    <property type="match status" value="1"/>
</dbReference>
<evidence type="ECO:0000256" key="4">
    <source>
        <dbReference type="ARBA" id="ARBA00022598"/>
    </source>
</evidence>
<dbReference type="Pfam" id="PF00289">
    <property type="entry name" value="Biotin_carb_N"/>
    <property type="match status" value="1"/>
</dbReference>
<dbReference type="PROSITE" id="PS50980">
    <property type="entry name" value="COA_CT_NTER"/>
    <property type="match status" value="1"/>
</dbReference>
<evidence type="ECO:0000256" key="1">
    <source>
        <dbReference type="ARBA" id="ARBA00001953"/>
    </source>
</evidence>
<dbReference type="SUPFAM" id="SSF51246">
    <property type="entry name" value="Rudiment single hybrid motif"/>
    <property type="match status" value="1"/>
</dbReference>
<dbReference type="Gene3D" id="3.30.1490.20">
    <property type="entry name" value="ATP-grasp fold, A domain"/>
    <property type="match status" value="1"/>
</dbReference>
<dbReference type="InterPro" id="IPR029045">
    <property type="entry name" value="ClpP/crotonase-like_dom_sf"/>
</dbReference>
<dbReference type="Proteomes" id="UP000619788">
    <property type="component" value="Unassembled WGS sequence"/>
</dbReference>
<feature type="domain" description="CoA carboxyltransferase N-terminal" evidence="14">
    <location>
        <begin position="631"/>
        <end position="899"/>
    </location>
</feature>
<name>A0A8J3WQJ8_9ACTN</name>
<dbReference type="InterPro" id="IPR011764">
    <property type="entry name" value="Biotin_carboxylation_dom"/>
</dbReference>
<keyword evidence="7" id="KW-0092">Biotin</keyword>
<accession>A0A8J3WQJ8</accession>
<feature type="domain" description="Lipoyl-binding" evidence="11">
    <location>
        <begin position="535"/>
        <end position="612"/>
    </location>
</feature>
<dbReference type="GO" id="GO:0003989">
    <property type="term" value="F:acetyl-CoA carboxylase activity"/>
    <property type="evidence" value="ECO:0007669"/>
    <property type="project" value="UniProtKB-EC"/>
</dbReference>
<dbReference type="InterPro" id="IPR016185">
    <property type="entry name" value="PreATP-grasp_dom_sf"/>
</dbReference>
<dbReference type="InterPro" id="IPR011762">
    <property type="entry name" value="COA_CT_N"/>
</dbReference>
<dbReference type="SUPFAM" id="SSF51230">
    <property type="entry name" value="Single hybrid motif"/>
    <property type="match status" value="1"/>
</dbReference>
<dbReference type="PANTHER" id="PTHR48095:SF5">
    <property type="entry name" value="BLL7292 PROTEIN"/>
    <property type="match status" value="1"/>
</dbReference>
<comment type="cofactor">
    <cofactor evidence="1">
        <name>biotin</name>
        <dbReference type="ChEBI" id="CHEBI:57586"/>
    </cofactor>
</comment>
<evidence type="ECO:0000256" key="9">
    <source>
        <dbReference type="PROSITE-ProRule" id="PRU00409"/>
    </source>
</evidence>
<keyword evidence="17" id="KW-1185">Reference proteome</keyword>
<comment type="caution">
    <text evidence="16">The sequence shown here is derived from an EMBL/GenBank/DDBJ whole genome shotgun (WGS) entry which is preliminary data.</text>
</comment>
<feature type="domain" description="CoA carboxyltransferase C-terminal" evidence="15">
    <location>
        <begin position="897"/>
        <end position="1132"/>
    </location>
</feature>
<evidence type="ECO:0000256" key="6">
    <source>
        <dbReference type="ARBA" id="ARBA00022840"/>
    </source>
</evidence>
<dbReference type="PROSITE" id="PS50989">
    <property type="entry name" value="COA_CT_CTER"/>
    <property type="match status" value="1"/>
</dbReference>
<dbReference type="Gene3D" id="2.40.50.100">
    <property type="match status" value="1"/>
</dbReference>
<dbReference type="Pfam" id="PF01039">
    <property type="entry name" value="Carboxyl_trans"/>
    <property type="match status" value="1"/>
</dbReference>
<dbReference type="PROSITE" id="PS50979">
    <property type="entry name" value="BC"/>
    <property type="match status" value="1"/>
</dbReference>
<feature type="domain" description="ATP-grasp" evidence="12">
    <location>
        <begin position="121"/>
        <end position="317"/>
    </location>
</feature>
<feature type="compositionally biased region" description="Low complexity" evidence="10">
    <location>
        <begin position="351"/>
        <end position="371"/>
    </location>
</feature>
<evidence type="ECO:0000313" key="17">
    <source>
        <dbReference type="Proteomes" id="UP000619788"/>
    </source>
</evidence>
<dbReference type="Pfam" id="PF02786">
    <property type="entry name" value="CPSase_L_D2"/>
    <property type="match status" value="1"/>
</dbReference>
<feature type="region of interest" description="Disordered" evidence="10">
    <location>
        <begin position="350"/>
        <end position="371"/>
    </location>
</feature>
<dbReference type="RefSeq" id="WP_204069001.1">
    <property type="nucleotide sequence ID" value="NZ_BOOJ01000075.1"/>
</dbReference>
<dbReference type="EMBL" id="BOOJ01000075">
    <property type="protein sequence ID" value="GIH96977.1"/>
    <property type="molecule type" value="Genomic_DNA"/>
</dbReference>
<organism evidence="16 17">
    <name type="scientific">Planobispora siamensis</name>
    <dbReference type="NCBI Taxonomy" id="936338"/>
    <lineage>
        <taxon>Bacteria</taxon>
        <taxon>Bacillati</taxon>
        <taxon>Actinomycetota</taxon>
        <taxon>Actinomycetes</taxon>
        <taxon>Streptosporangiales</taxon>
        <taxon>Streptosporangiaceae</taxon>
        <taxon>Planobispora</taxon>
    </lineage>
</organism>
<evidence type="ECO:0000259" key="13">
    <source>
        <dbReference type="PROSITE" id="PS50979"/>
    </source>
</evidence>
<evidence type="ECO:0000259" key="15">
    <source>
        <dbReference type="PROSITE" id="PS50989"/>
    </source>
</evidence>
<dbReference type="InterPro" id="IPR005482">
    <property type="entry name" value="Biotin_COase_C"/>
</dbReference>
<dbReference type="GO" id="GO:2001295">
    <property type="term" value="P:malonyl-CoA biosynthetic process"/>
    <property type="evidence" value="ECO:0007669"/>
    <property type="project" value="UniProtKB-UniPathway"/>
</dbReference>
<dbReference type="CDD" id="cd06850">
    <property type="entry name" value="biotinyl_domain"/>
    <property type="match status" value="1"/>
</dbReference>
<dbReference type="InterPro" id="IPR013815">
    <property type="entry name" value="ATP_grasp_subdomain_1"/>
</dbReference>
<evidence type="ECO:0000259" key="12">
    <source>
        <dbReference type="PROSITE" id="PS50975"/>
    </source>
</evidence>
<dbReference type="AlphaFoldDB" id="A0A8J3WQJ8"/>
<feature type="region of interest" description="Disordered" evidence="10">
    <location>
        <begin position="489"/>
        <end position="545"/>
    </location>
</feature>
<reference evidence="16 17" key="1">
    <citation type="submission" date="2021-01" db="EMBL/GenBank/DDBJ databases">
        <title>Whole genome shotgun sequence of Planobispora siamensis NBRC 107568.</title>
        <authorList>
            <person name="Komaki H."/>
            <person name="Tamura T."/>
        </authorList>
    </citation>
    <scope>NUCLEOTIDE SEQUENCE [LARGE SCALE GENOMIC DNA]</scope>
    <source>
        <strain evidence="16 17">NBRC 107568</strain>
    </source>
</reference>
<comment type="pathway">
    <text evidence="2">Lipid metabolism; malonyl-CoA biosynthesis; malonyl-CoA from acetyl-CoA: step 1/1.</text>
</comment>
<dbReference type="EC" id="6.4.1.2" evidence="3"/>
<feature type="compositionally biased region" description="Low complexity" evidence="10">
    <location>
        <begin position="505"/>
        <end position="518"/>
    </location>
</feature>
<dbReference type="InterPro" id="IPR011054">
    <property type="entry name" value="Rudment_hybrid_motif"/>
</dbReference>
<keyword evidence="6 9" id="KW-0067">ATP-binding</keyword>
<dbReference type="UniPathway" id="UPA00655">
    <property type="reaction ID" value="UER00711"/>
</dbReference>
<dbReference type="GO" id="GO:0005524">
    <property type="term" value="F:ATP binding"/>
    <property type="evidence" value="ECO:0007669"/>
    <property type="project" value="UniProtKB-UniRule"/>
</dbReference>
<evidence type="ECO:0000256" key="7">
    <source>
        <dbReference type="ARBA" id="ARBA00023267"/>
    </source>
</evidence>
<dbReference type="InterPro" id="IPR011761">
    <property type="entry name" value="ATP-grasp"/>
</dbReference>
<dbReference type="Pfam" id="PF02785">
    <property type="entry name" value="Biotin_carb_C"/>
    <property type="match status" value="1"/>
</dbReference>
<feature type="compositionally biased region" description="Basic and acidic residues" evidence="10">
    <location>
        <begin position="495"/>
        <end position="504"/>
    </location>
</feature>
<protein>
    <recommendedName>
        <fullName evidence="3">acetyl-CoA carboxylase</fullName>
        <ecNumber evidence="3">6.4.1.2</ecNumber>
    </recommendedName>
</protein>
<keyword evidence="5 9" id="KW-0547">Nucleotide-binding</keyword>
<dbReference type="SUPFAM" id="SSF52440">
    <property type="entry name" value="PreATP-grasp domain"/>
    <property type="match status" value="1"/>
</dbReference>
<dbReference type="InterPro" id="IPR011763">
    <property type="entry name" value="COA_CT_C"/>
</dbReference>
<evidence type="ECO:0000256" key="8">
    <source>
        <dbReference type="ARBA" id="ARBA00023268"/>
    </source>
</evidence>
<gene>
    <name evidence="16" type="ORF">Psi01_76070</name>
</gene>
<evidence type="ECO:0000259" key="11">
    <source>
        <dbReference type="PROSITE" id="PS50968"/>
    </source>
</evidence>
<dbReference type="InterPro" id="IPR001882">
    <property type="entry name" value="Biotin_BS"/>
</dbReference>
<dbReference type="SUPFAM" id="SSF56059">
    <property type="entry name" value="Glutathione synthetase ATP-binding domain-like"/>
    <property type="match status" value="1"/>
</dbReference>
<dbReference type="InterPro" id="IPR005481">
    <property type="entry name" value="BC-like_N"/>
</dbReference>
<dbReference type="Pfam" id="PF00364">
    <property type="entry name" value="Biotin_lipoyl"/>
    <property type="match status" value="1"/>
</dbReference>
<evidence type="ECO:0000256" key="10">
    <source>
        <dbReference type="SAM" id="MobiDB-lite"/>
    </source>
</evidence>
<dbReference type="PANTHER" id="PTHR48095">
    <property type="entry name" value="PYRUVATE CARBOXYLASE SUBUNIT A"/>
    <property type="match status" value="1"/>
</dbReference>
<dbReference type="InterPro" id="IPR011053">
    <property type="entry name" value="Single_hybrid_motif"/>
</dbReference>
<keyword evidence="4" id="KW-0436">Ligase</keyword>
<sequence length="1148" mass="120542">MRRTPTLLIANRGEVAVRVARAAADLGWRSVAVHSADDARSLHVLHADEARPLPGRGAAAYLDMGRVLEAAAGAGATHLHPGYGFLSENAEFARRCAEAGIVFVGPAPGTLELFGDKAAARALAGRVGVPVAPGTAQAATLEEAEAFMASLEGGAAVVKALAGGGGRGMRVVRDRDGLAAAYAAAGAEALAAFGEGGLYVEALVENARHIEVQIVGDGDRVAHLWERDCTVQRRHQKLLEFAPAPALDPGLRAELIEAALRLAGAVRYEGLGTVEFLVGSDGRFFFIEANPRLQVEHTVTEELTGVDLVISQLRLADGATLGDLGLDGRLDPSLPPPDGAAVQLRVTMDDPSPGGRAGVPGVPGASGDPDVPNVPDVLGGTLRAFEPPGGPGLRVDTFAYTGFTPGTGFDPLLAKLVVSRRGNDLEALVRRAARALAEFRVEGVPTNIALLRAVLDRPEIRRAEVTTAWLEEHLPELVAAGRDLPPGRFFAGRTADGHAEDGRTGETPPASAPAAASATGGGIGEGTGPESASGTETSAPPGTVAVGAPTSGVVAAVEARPGAVVRAGQVLAVLEAMKMHFTVEAPVSGRVRELAAAVGDTVAGGRPVLFLEPLGEHGDDHDLPDAPERDLDHVRPDLGEVRRRWELTRDEARPEAVAARHERGHRTARENVAALLDDGSLNEYGAFALAAQRRRRGEEELLRRSPADGLITGVGTVNADLFGDRATCAVAAYDYTVLAGTQGYNNHRKLDRLIELAGRWRWPLVLLAEGGGGRPGDTDAPWVSALDTTSFVRFAALSGRVPLVGVVNGRCFAGNAALLGCCDVIIATRGATIGMGGPAMIEGGGLGTYLPEEIGPVSVQAPNGVCDIVVDDEEQAVAAARRYLSYFQGDLAEWSCADQRELRFLLPEDRKRVYDVRRVLATLADTGSVLELRESFAPGMITALARFEGRPFGVLANDPAVVGGAITAQGADKAARFLNLCEAHRLPVLSLVDTPGFMVGPESEREAAVRHVSRMFLRAAKLTVPLFSVVLRKGYGLGAQAMTGGAFHSPELNVAWPTGEFGGMGLEGAVRLSMRRELAAVADPAEREKLFQDMVALAYEQGRAVNVAAHLEIDAVIDPAETRQWLGRALRASPVPQDRGEGVFVDAW</sequence>
<evidence type="ECO:0000259" key="14">
    <source>
        <dbReference type="PROSITE" id="PS50980"/>
    </source>
</evidence>
<evidence type="ECO:0000256" key="2">
    <source>
        <dbReference type="ARBA" id="ARBA00004956"/>
    </source>
</evidence>
<proteinExistence type="predicted"/>
<dbReference type="InterPro" id="IPR000089">
    <property type="entry name" value="Biotin_lipoyl"/>
</dbReference>
<dbReference type="InterPro" id="IPR005479">
    <property type="entry name" value="CPAse_ATP-bd"/>
</dbReference>
<evidence type="ECO:0000256" key="5">
    <source>
        <dbReference type="ARBA" id="ARBA00022741"/>
    </source>
</evidence>
<dbReference type="PROSITE" id="PS50968">
    <property type="entry name" value="BIOTINYL_LIPOYL"/>
    <property type="match status" value="1"/>
</dbReference>